<organism evidence="1 2">
    <name type="scientific">Kumtagia ephedrae</name>
    <dbReference type="NCBI Taxonomy" id="2116701"/>
    <lineage>
        <taxon>Bacteria</taxon>
        <taxon>Pseudomonadati</taxon>
        <taxon>Pseudomonadota</taxon>
        <taxon>Alphaproteobacteria</taxon>
        <taxon>Hyphomicrobiales</taxon>
        <taxon>Phyllobacteriaceae</taxon>
        <taxon>Kumtagia</taxon>
    </lineage>
</organism>
<dbReference type="AlphaFoldDB" id="A0A2P7SR27"/>
<dbReference type="EMBL" id="PXYK01000003">
    <property type="protein sequence ID" value="PSJ64815.1"/>
    <property type="molecule type" value="Genomic_DNA"/>
</dbReference>
<accession>A0A2P7SR27</accession>
<gene>
    <name evidence="1" type="ORF">C7I84_04000</name>
</gene>
<evidence type="ECO:0000313" key="1">
    <source>
        <dbReference type="EMBL" id="PSJ64815.1"/>
    </source>
</evidence>
<comment type="caution">
    <text evidence="1">The sequence shown here is derived from an EMBL/GenBank/DDBJ whole genome shotgun (WGS) entry which is preliminary data.</text>
</comment>
<name>A0A2P7SR27_9HYPH</name>
<dbReference type="RefSeq" id="WP_106770859.1">
    <property type="nucleotide sequence ID" value="NZ_PXYK01000003.1"/>
</dbReference>
<evidence type="ECO:0000313" key="2">
    <source>
        <dbReference type="Proteomes" id="UP000241229"/>
    </source>
</evidence>
<dbReference type="Proteomes" id="UP000241229">
    <property type="component" value="Unassembled WGS sequence"/>
</dbReference>
<reference evidence="1 2" key="1">
    <citation type="submission" date="2018-03" db="EMBL/GenBank/DDBJ databases">
        <title>The draft genome of Mesorhizobium sp. 6GN-30.</title>
        <authorList>
            <person name="Liu L."/>
            <person name="Li L."/>
            <person name="Wang T."/>
            <person name="Zhang X."/>
            <person name="Liang L."/>
        </authorList>
    </citation>
    <scope>NUCLEOTIDE SEQUENCE [LARGE SCALE GENOMIC DNA]</scope>
    <source>
        <strain evidence="1 2">6GN30</strain>
    </source>
</reference>
<proteinExistence type="predicted"/>
<protein>
    <recommendedName>
        <fullName evidence="3">DUF551 domain-containing protein</fullName>
    </recommendedName>
</protein>
<dbReference type="OrthoDB" id="5508973at2"/>
<keyword evidence="2" id="KW-1185">Reference proteome</keyword>
<evidence type="ECO:0008006" key="3">
    <source>
        <dbReference type="Google" id="ProtNLM"/>
    </source>
</evidence>
<sequence>MSEPTGWRHMNGAPKDGTRILVTVRSSEQGPAEVDVAYWARADQFGIEGWRAADSHPGNIVGYADPELKCWMPLPKANTGEASAPGMPAPWEGEDAEELFGSGI</sequence>